<evidence type="ECO:0000313" key="4">
    <source>
        <dbReference type="Proteomes" id="UP000077202"/>
    </source>
</evidence>
<name>A0A176W211_MARPO</name>
<evidence type="ECO:0000313" key="3">
    <source>
        <dbReference type="EMBL" id="OAE26643.1"/>
    </source>
</evidence>
<feature type="coiled-coil region" evidence="1">
    <location>
        <begin position="341"/>
        <end position="375"/>
    </location>
</feature>
<dbReference type="EMBL" id="LVLJ01002144">
    <property type="protein sequence ID" value="OAE26643.1"/>
    <property type="molecule type" value="Genomic_DNA"/>
</dbReference>
<keyword evidence="1" id="KW-0175">Coiled coil</keyword>
<evidence type="ECO:0000256" key="1">
    <source>
        <dbReference type="SAM" id="Coils"/>
    </source>
</evidence>
<proteinExistence type="predicted"/>
<evidence type="ECO:0000256" key="2">
    <source>
        <dbReference type="SAM" id="MobiDB-lite"/>
    </source>
</evidence>
<dbReference type="AlphaFoldDB" id="A0A176W211"/>
<reference evidence="3" key="1">
    <citation type="submission" date="2016-03" db="EMBL/GenBank/DDBJ databases">
        <title>Mechanisms controlling the formation of the plant cell surface in tip-growing cells are functionally conserved among land plants.</title>
        <authorList>
            <person name="Honkanen S."/>
            <person name="Jones V.A."/>
            <person name="Morieri G."/>
            <person name="Champion C."/>
            <person name="Hetherington A.J."/>
            <person name="Kelly S."/>
            <person name="Saint-Marcoux D."/>
            <person name="Proust H."/>
            <person name="Prescott H."/>
            <person name="Dolan L."/>
        </authorList>
    </citation>
    <scope>NUCLEOTIDE SEQUENCE [LARGE SCALE GENOMIC DNA]</scope>
    <source>
        <tissue evidence="3">Whole gametophyte</tissue>
    </source>
</reference>
<protein>
    <submittedName>
        <fullName evidence="3">Uncharacterized protein</fullName>
    </submittedName>
</protein>
<gene>
    <name evidence="3" type="ORF">AXG93_793s1030</name>
</gene>
<dbReference type="Proteomes" id="UP000077202">
    <property type="component" value="Unassembled WGS sequence"/>
</dbReference>
<feature type="region of interest" description="Disordered" evidence="2">
    <location>
        <begin position="1"/>
        <end position="126"/>
    </location>
</feature>
<organism evidence="3 4">
    <name type="scientific">Marchantia polymorpha subsp. ruderalis</name>
    <dbReference type="NCBI Taxonomy" id="1480154"/>
    <lineage>
        <taxon>Eukaryota</taxon>
        <taxon>Viridiplantae</taxon>
        <taxon>Streptophyta</taxon>
        <taxon>Embryophyta</taxon>
        <taxon>Marchantiophyta</taxon>
        <taxon>Marchantiopsida</taxon>
        <taxon>Marchantiidae</taxon>
        <taxon>Marchantiales</taxon>
        <taxon>Marchantiaceae</taxon>
        <taxon>Marchantia</taxon>
    </lineage>
</organism>
<sequence>MLLWRKYSPSAEEEKKKKTAKASAFAASAFAGHTATDEVPASTPPARLRAEEEPRGARAPRKRKWDGEADLSQLELPTVPAKLQANNEPTRPKQKARNLILPADSSADTRRAAVARNSPSSEEDVSAEILGRSTDLHAPKALVPLEEAHRPSGHRIVAGEGSDGKTCVPLAQAPSAVAVREGVAGPPGAATKILETEDDTPSKEEEVQSVRGTPSGVLYEQVVPLLWYFDRKATKYGDSRQCGSYVELVKNQTRIKVATNPELMALDQKYRQLEKRYNFLQDQCSLSRKLQKTAIQLRDELVSKAQPEIEELRARVQTEISSGQAQNRILAGELVQQTRALEQSEAARRADEELLGRLQSQCNKLRTQRAAAELQWQRLKATINAQQIAR</sequence>
<feature type="compositionally biased region" description="Low complexity" evidence="2">
    <location>
        <begin position="21"/>
        <end position="31"/>
    </location>
</feature>
<comment type="caution">
    <text evidence="3">The sequence shown here is derived from an EMBL/GenBank/DDBJ whole genome shotgun (WGS) entry which is preliminary data.</text>
</comment>
<accession>A0A176W211</accession>
<keyword evidence="4" id="KW-1185">Reference proteome</keyword>